<gene>
    <name evidence="2" type="ORF">IED13_12365</name>
</gene>
<dbReference type="PANTHER" id="PTHR43245:SF53">
    <property type="entry name" value="EPIMERASE-RELATED"/>
    <property type="match status" value="1"/>
</dbReference>
<sequence length="301" mass="31461">MRVLMTGGTGFIAAWIIRRLLARGVAVRVLDIASDSGAVRNILGELAGRVEWRRGDVRDGAVVHEAAEGCDRAIAMAGILTPACRADPVKGAEINLIGTLHVFEAALRQRMARVVYASSAGVFGPDSGSIPFPMTHYGAFKLACEGSARAYWADHAMPSVGFRPYIVYGPGRGEAGASAGPTLACRAAAQGVPYEIDYVGPSGLVYVDDVAAAFEAALFSDAPGAHAFTLAGRTVSIDEVIAEITRQVPGAKLSARGAPMPIAPELAKDDIASLLPGLPETSLSDGIAATIAYYRHQDRKA</sequence>
<dbReference type="Pfam" id="PF01370">
    <property type="entry name" value="Epimerase"/>
    <property type="match status" value="1"/>
</dbReference>
<reference evidence="2" key="1">
    <citation type="submission" date="2020-09" db="EMBL/GenBank/DDBJ databases">
        <title>Bosea spartocytisi sp. nov. a root nodule endophyte of Spartocytisus supranubius in the high mountain ecosystem fo the Teide National Park (Canary Islands, Spain).</title>
        <authorList>
            <person name="Pulido-Suarez L."/>
            <person name="Peix A."/>
            <person name="Igual J.M."/>
            <person name="Socas-Perez N."/>
            <person name="Velazquez E."/>
            <person name="Flores-Felix J.D."/>
            <person name="Leon-Barrios M."/>
        </authorList>
    </citation>
    <scope>NUCLEOTIDE SEQUENCE</scope>
    <source>
        <strain evidence="2">SSUT16</strain>
    </source>
</reference>
<dbReference type="Gene3D" id="3.40.50.720">
    <property type="entry name" value="NAD(P)-binding Rossmann-like Domain"/>
    <property type="match status" value="1"/>
</dbReference>
<dbReference type="EMBL" id="JACXWY010000006">
    <property type="protein sequence ID" value="MBD3846493.1"/>
    <property type="molecule type" value="Genomic_DNA"/>
</dbReference>
<organism evidence="2 3">
    <name type="scientific">Bosea spartocytisi</name>
    <dbReference type="NCBI Taxonomy" id="2773451"/>
    <lineage>
        <taxon>Bacteria</taxon>
        <taxon>Pseudomonadati</taxon>
        <taxon>Pseudomonadota</taxon>
        <taxon>Alphaproteobacteria</taxon>
        <taxon>Hyphomicrobiales</taxon>
        <taxon>Boseaceae</taxon>
        <taxon>Bosea</taxon>
    </lineage>
</organism>
<evidence type="ECO:0000259" key="1">
    <source>
        <dbReference type="Pfam" id="PF01370"/>
    </source>
</evidence>
<dbReference type="SUPFAM" id="SSF51735">
    <property type="entry name" value="NAD(P)-binding Rossmann-fold domains"/>
    <property type="match status" value="1"/>
</dbReference>
<dbReference type="InterPro" id="IPR050177">
    <property type="entry name" value="Lipid_A_modif_metabolic_enz"/>
</dbReference>
<dbReference type="CDD" id="cd08946">
    <property type="entry name" value="SDR_e"/>
    <property type="match status" value="1"/>
</dbReference>
<evidence type="ECO:0000313" key="2">
    <source>
        <dbReference type="EMBL" id="MBD3846493.1"/>
    </source>
</evidence>
<feature type="domain" description="NAD-dependent epimerase/dehydratase" evidence="1">
    <location>
        <begin position="3"/>
        <end position="220"/>
    </location>
</feature>
<dbReference type="RefSeq" id="WP_191124336.1">
    <property type="nucleotide sequence ID" value="NZ_JACXWY010000006.1"/>
</dbReference>
<keyword evidence="3" id="KW-1185">Reference proteome</keyword>
<dbReference type="Proteomes" id="UP000619295">
    <property type="component" value="Unassembled WGS sequence"/>
</dbReference>
<evidence type="ECO:0000313" key="3">
    <source>
        <dbReference type="Proteomes" id="UP000619295"/>
    </source>
</evidence>
<accession>A0A927I1K0</accession>
<dbReference type="PANTHER" id="PTHR43245">
    <property type="entry name" value="BIFUNCTIONAL POLYMYXIN RESISTANCE PROTEIN ARNA"/>
    <property type="match status" value="1"/>
</dbReference>
<dbReference type="InterPro" id="IPR036291">
    <property type="entry name" value="NAD(P)-bd_dom_sf"/>
</dbReference>
<protein>
    <submittedName>
        <fullName evidence="2">NAD(P)-dependent oxidoreductase</fullName>
    </submittedName>
</protein>
<dbReference type="InterPro" id="IPR001509">
    <property type="entry name" value="Epimerase_deHydtase"/>
</dbReference>
<comment type="caution">
    <text evidence="2">The sequence shown here is derived from an EMBL/GenBank/DDBJ whole genome shotgun (WGS) entry which is preliminary data.</text>
</comment>
<name>A0A927I1K0_9HYPH</name>
<proteinExistence type="predicted"/>
<dbReference type="AlphaFoldDB" id="A0A927I1K0"/>